<comment type="caution">
    <text evidence="2">The sequence shown here is derived from an EMBL/GenBank/DDBJ whole genome shotgun (WGS) entry which is preliminary data.</text>
</comment>
<keyword evidence="3" id="KW-1185">Reference proteome</keyword>
<dbReference type="AlphaFoldDB" id="A0A366JDJ7"/>
<evidence type="ECO:0000256" key="1">
    <source>
        <dbReference type="SAM" id="Phobius"/>
    </source>
</evidence>
<dbReference type="EMBL" id="QNSF01000050">
    <property type="protein sequence ID" value="RBP84917.1"/>
    <property type="molecule type" value="Genomic_DNA"/>
</dbReference>
<reference evidence="2 3" key="1">
    <citation type="submission" date="2018-06" db="EMBL/GenBank/DDBJ databases">
        <title>Freshwater and sediment microbial communities from various areas in North America, analyzing microbe dynamics in response to fracking.</title>
        <authorList>
            <person name="Lamendella R."/>
        </authorList>
    </citation>
    <scope>NUCLEOTIDE SEQUENCE [LARGE SCALE GENOMIC DNA]</scope>
    <source>
        <strain evidence="2 3">14_TX</strain>
    </source>
</reference>
<keyword evidence="1" id="KW-0812">Transmembrane</keyword>
<keyword evidence="1" id="KW-0472">Membrane</keyword>
<feature type="transmembrane region" description="Helical" evidence="1">
    <location>
        <begin position="43"/>
        <end position="62"/>
    </location>
</feature>
<gene>
    <name evidence="2" type="ORF">DFO70_1504</name>
</gene>
<protein>
    <submittedName>
        <fullName evidence="2">Uncharacterized protein</fullName>
    </submittedName>
</protein>
<feature type="transmembrane region" description="Helical" evidence="1">
    <location>
        <begin position="20"/>
        <end position="37"/>
    </location>
</feature>
<name>A0A366JDJ7_CYTFI</name>
<evidence type="ECO:0000313" key="3">
    <source>
        <dbReference type="Proteomes" id="UP000252731"/>
    </source>
</evidence>
<accession>A0A366JDJ7</accession>
<evidence type="ECO:0000313" key="2">
    <source>
        <dbReference type="EMBL" id="RBP84917.1"/>
    </source>
</evidence>
<sequence>MRENIKEFMFNSKKYRVIKMIIFFIFLVIVNISRLYVDKYLLYLFFISVLIVLSFVMLLKLFWYERKKNVRTSVMDWILTISIVVLLVYILFEYLQL</sequence>
<dbReference type="Proteomes" id="UP000252731">
    <property type="component" value="Unassembled WGS sequence"/>
</dbReference>
<keyword evidence="1" id="KW-1133">Transmembrane helix</keyword>
<proteinExistence type="predicted"/>
<feature type="transmembrane region" description="Helical" evidence="1">
    <location>
        <begin position="74"/>
        <end position="92"/>
    </location>
</feature>
<organism evidence="2 3">
    <name type="scientific">Cytobacillus firmus</name>
    <name type="common">Bacillus firmus</name>
    <dbReference type="NCBI Taxonomy" id="1399"/>
    <lineage>
        <taxon>Bacteria</taxon>
        <taxon>Bacillati</taxon>
        <taxon>Bacillota</taxon>
        <taxon>Bacilli</taxon>
        <taxon>Bacillales</taxon>
        <taxon>Bacillaceae</taxon>
        <taxon>Cytobacillus</taxon>
    </lineage>
</organism>